<dbReference type="EMBL" id="GG692401">
    <property type="protein sequence ID" value="EER31333.1"/>
    <property type="molecule type" value="Genomic_DNA"/>
</dbReference>
<dbReference type="VEuPathDB" id="FungiDB:CTRG_05063"/>
<reference evidence="3 4" key="1">
    <citation type="journal article" date="2009" name="Nature">
        <title>Evolution of pathogenicity and sexual reproduction in eight Candida genomes.</title>
        <authorList>
            <person name="Butler G."/>
            <person name="Rasmussen M.D."/>
            <person name="Lin M.F."/>
            <person name="Santos M.A."/>
            <person name="Sakthikumar S."/>
            <person name="Munro C.A."/>
            <person name="Rheinbay E."/>
            <person name="Grabherr M."/>
            <person name="Forche A."/>
            <person name="Reedy J.L."/>
            <person name="Agrafioti I."/>
            <person name="Arnaud M.B."/>
            <person name="Bates S."/>
            <person name="Brown A.J."/>
            <person name="Brunke S."/>
            <person name="Costanzo M.C."/>
            <person name="Fitzpatrick D.A."/>
            <person name="de Groot P.W."/>
            <person name="Harris D."/>
            <person name="Hoyer L.L."/>
            <person name="Hube B."/>
            <person name="Klis F.M."/>
            <person name="Kodira C."/>
            <person name="Lennard N."/>
            <person name="Logue M.E."/>
            <person name="Martin R."/>
            <person name="Neiman A.M."/>
            <person name="Nikolaou E."/>
            <person name="Quail M.A."/>
            <person name="Quinn J."/>
            <person name="Santos M.C."/>
            <person name="Schmitzberger F.F."/>
            <person name="Sherlock G."/>
            <person name="Shah P."/>
            <person name="Silverstein K.A."/>
            <person name="Skrzypek M.S."/>
            <person name="Soll D."/>
            <person name="Staggs R."/>
            <person name="Stansfield I."/>
            <person name="Stumpf M.P."/>
            <person name="Sudbery P.E."/>
            <person name="Srikantha T."/>
            <person name="Zeng Q."/>
            <person name="Berman J."/>
            <person name="Berriman M."/>
            <person name="Heitman J."/>
            <person name="Gow N.A."/>
            <person name="Lorenz M.C."/>
            <person name="Birren B.W."/>
            <person name="Kellis M."/>
            <person name="Cuomo C.A."/>
        </authorList>
    </citation>
    <scope>NUCLEOTIDE SEQUENCE [LARGE SCALE GENOMIC DNA]</scope>
    <source>
        <strain evidence="4">ATCC MYA-3404 / T1</strain>
    </source>
</reference>
<dbReference type="GO" id="GO:0005979">
    <property type="term" value="P:regulation of glycogen biosynthetic process"/>
    <property type="evidence" value="ECO:0007669"/>
    <property type="project" value="TreeGrafter"/>
</dbReference>
<dbReference type="Pfam" id="PF03370">
    <property type="entry name" value="CBM_21"/>
    <property type="match status" value="1"/>
</dbReference>
<dbReference type="GO" id="GO:0000164">
    <property type="term" value="C:protein phosphatase type 1 complex"/>
    <property type="evidence" value="ECO:0007669"/>
    <property type="project" value="TreeGrafter"/>
</dbReference>
<dbReference type="GeneID" id="8299219"/>
<feature type="region of interest" description="Disordered" evidence="1">
    <location>
        <begin position="535"/>
        <end position="562"/>
    </location>
</feature>
<dbReference type="eggNOG" id="KOG3986">
    <property type="taxonomic scope" value="Eukaryota"/>
</dbReference>
<evidence type="ECO:0000313" key="3">
    <source>
        <dbReference type="EMBL" id="EER31333.1"/>
    </source>
</evidence>
<dbReference type="PANTHER" id="PTHR12307:SF36">
    <property type="entry name" value="GLYCOGEN-BINDING SUBUNIT 76A"/>
    <property type="match status" value="1"/>
</dbReference>
<dbReference type="Proteomes" id="UP000002037">
    <property type="component" value="Unassembled WGS sequence"/>
</dbReference>
<accession>C5MG70</accession>
<feature type="compositionally biased region" description="Low complexity" evidence="1">
    <location>
        <begin position="535"/>
        <end position="551"/>
    </location>
</feature>
<protein>
    <recommendedName>
        <fullName evidence="2">CBM21 domain-containing protein</fullName>
    </recommendedName>
</protein>
<dbReference type="Gene3D" id="2.60.40.2440">
    <property type="entry name" value="Carbohydrate binding type-21 domain"/>
    <property type="match status" value="1"/>
</dbReference>
<organism evidence="3 4">
    <name type="scientific">Candida tropicalis (strain ATCC MYA-3404 / T1)</name>
    <name type="common">Yeast</name>
    <dbReference type="NCBI Taxonomy" id="294747"/>
    <lineage>
        <taxon>Eukaryota</taxon>
        <taxon>Fungi</taxon>
        <taxon>Dikarya</taxon>
        <taxon>Ascomycota</taxon>
        <taxon>Saccharomycotina</taxon>
        <taxon>Pichiomycetes</taxon>
        <taxon>Debaryomycetaceae</taxon>
        <taxon>Candida/Lodderomyces clade</taxon>
        <taxon>Candida</taxon>
    </lineage>
</organism>
<dbReference type="PROSITE" id="PS51159">
    <property type="entry name" value="CBM21"/>
    <property type="match status" value="1"/>
</dbReference>
<dbReference type="GO" id="GO:2001069">
    <property type="term" value="F:glycogen binding"/>
    <property type="evidence" value="ECO:0007669"/>
    <property type="project" value="TreeGrafter"/>
</dbReference>
<feature type="region of interest" description="Disordered" evidence="1">
    <location>
        <begin position="219"/>
        <end position="257"/>
    </location>
</feature>
<dbReference type="InterPro" id="IPR050782">
    <property type="entry name" value="PP1_regulatory_subunit_3"/>
</dbReference>
<evidence type="ECO:0000313" key="4">
    <source>
        <dbReference type="Proteomes" id="UP000002037"/>
    </source>
</evidence>
<dbReference type="InterPro" id="IPR005036">
    <property type="entry name" value="CBM21_dom"/>
</dbReference>
<dbReference type="KEGG" id="ctp:CTRG_05063"/>
<keyword evidence="4" id="KW-1185">Reference proteome</keyword>
<proteinExistence type="predicted"/>
<feature type="compositionally biased region" description="Low complexity" evidence="1">
    <location>
        <begin position="11"/>
        <end position="75"/>
    </location>
</feature>
<dbReference type="STRING" id="294747.C5MG70"/>
<name>C5MG70_CANTT</name>
<feature type="compositionally biased region" description="Low complexity" evidence="1">
    <location>
        <begin position="241"/>
        <end position="257"/>
    </location>
</feature>
<gene>
    <name evidence="3" type="ORF">CTRG_05063</name>
</gene>
<dbReference type="PANTHER" id="PTHR12307">
    <property type="entry name" value="PROTEIN PHOSPHATASE 1 REGULATORY SUBUNIT"/>
    <property type="match status" value="1"/>
</dbReference>
<evidence type="ECO:0000256" key="1">
    <source>
        <dbReference type="SAM" id="MobiDB-lite"/>
    </source>
</evidence>
<evidence type="ECO:0000259" key="2">
    <source>
        <dbReference type="PROSITE" id="PS51159"/>
    </source>
</evidence>
<feature type="domain" description="CBM21" evidence="2">
    <location>
        <begin position="275"/>
        <end position="390"/>
    </location>
</feature>
<dbReference type="RefSeq" id="XP_002550765.1">
    <property type="nucleotide sequence ID" value="XM_002550719.1"/>
</dbReference>
<feature type="region of interest" description="Disordered" evidence="1">
    <location>
        <begin position="1"/>
        <end position="75"/>
    </location>
</feature>
<feature type="region of interest" description="Disordered" evidence="1">
    <location>
        <begin position="452"/>
        <end position="512"/>
    </location>
</feature>
<dbReference type="HOGENOM" id="CLU_462306_0_0_1"/>
<dbReference type="OrthoDB" id="1881at2759"/>
<dbReference type="AlphaFoldDB" id="C5MG70"/>
<dbReference type="InterPro" id="IPR038175">
    <property type="entry name" value="CBM21_dom_sf"/>
</dbReference>
<sequence>MSTTITEKETSTTTVSPSPLSYTSTSFFKHNNSSNDSLDSQSTIKITSSPSPTPTITNTTTSTTTTTTTTTKPKKISIPNYYVPPKVPIITSQDEPVSPSEYTPLPPKLIRKKSGELVKSSLKLSSLLQRSLSTPQLSSKSAPSTPRKSVRFASRLIKVKMFDGCDSPSAVSSTNCSPCHSPPSYDFEPDFFDADDVYTLIKNRNHSRKRAGFDWNWDKSTASSSSSEDEDEDEYWSTPKTFTNNGSNNSHSNTTFSAPSASREYRLTSHNIPKMVNTKESIVWLPSAYVLKTDGKTFLYGLVNVKNLAFEKKIVVKLTLNNWKTSVVFGGQSIISYVKSIDSIDQFKFKISLDDLIYGSNNVDLQLCIKYEVNGNEYWDNNFGNNYKFKLTRVEKKQALPHHPKVSSTLASLSKKEDDSPQFNELVSKLMLHKDSTKKTAGQRSFSVFNNFEDSSSPAGVRPPLFGKSFSSSDIVNTPRQRYSQRQQRSHRRDTVSTTVTSKSSTANSNPTKLDFSSLSYTDLLNNYCFANNSTTSNSSSTSSTSTPNTPILASCSPPSTASTLHSFSDSIHI</sequence>
<feature type="compositionally biased region" description="Polar residues" evidence="1">
    <location>
        <begin position="469"/>
        <end position="479"/>
    </location>
</feature>
<feature type="compositionally biased region" description="Low complexity" evidence="1">
    <location>
        <begin position="496"/>
        <end position="510"/>
    </location>
</feature>
<feature type="compositionally biased region" description="Basic and acidic residues" evidence="1">
    <location>
        <begin position="1"/>
        <end position="10"/>
    </location>
</feature>
<dbReference type="GO" id="GO:0008157">
    <property type="term" value="F:protein phosphatase 1 binding"/>
    <property type="evidence" value="ECO:0007669"/>
    <property type="project" value="TreeGrafter"/>
</dbReference>